<name>A0A0S2KE37_9GAMM</name>
<dbReference type="OrthoDB" id="962841at2"/>
<dbReference type="EMBL" id="CP013189">
    <property type="protein sequence ID" value="ALO46587.1"/>
    <property type="molecule type" value="Genomic_DNA"/>
</dbReference>
<gene>
    <name evidence="1" type="ORF">PS2015_1943</name>
</gene>
<keyword evidence="2" id="KW-1185">Reference proteome</keyword>
<dbReference type="Proteomes" id="UP000065641">
    <property type="component" value="Chromosome"/>
</dbReference>
<reference evidence="1 2" key="1">
    <citation type="submission" date="2015-11" db="EMBL/GenBank/DDBJ databases">
        <authorList>
            <person name="Zhang Y."/>
            <person name="Guo Z."/>
        </authorList>
    </citation>
    <scope>NUCLEOTIDE SEQUENCE [LARGE SCALE GENOMIC DNA]</scope>
    <source>
        <strain evidence="1 2">KCTC 32221</strain>
    </source>
</reference>
<dbReference type="STRING" id="1249552.PS2015_1943"/>
<evidence type="ECO:0000313" key="2">
    <source>
        <dbReference type="Proteomes" id="UP000065641"/>
    </source>
</evidence>
<proteinExistence type="predicted"/>
<sequence length="155" mass="17612">MSGPVVVGLDPDSKRHGVAVYRNGQLEQLLMLSLVELRAWLDANSTERFLFSIEDVLSQNFVYARNSKSSKAAHAKVALSVGRCQQAQEEVMRELDAREVPYHLHKPARGNWANNKDQFERVTGWRSSSNPETRSAAYFGFIASRKFKNNNPVWM</sequence>
<accession>A0A0S2KE37</accession>
<organism evidence="1 2">
    <name type="scientific">Pseudohongiella spirulinae</name>
    <dbReference type="NCBI Taxonomy" id="1249552"/>
    <lineage>
        <taxon>Bacteria</taxon>
        <taxon>Pseudomonadati</taxon>
        <taxon>Pseudomonadota</taxon>
        <taxon>Gammaproteobacteria</taxon>
        <taxon>Pseudomonadales</taxon>
        <taxon>Pseudohongiellaceae</taxon>
        <taxon>Pseudohongiella</taxon>
    </lineage>
</organism>
<dbReference type="AlphaFoldDB" id="A0A0S2KE37"/>
<evidence type="ECO:0000313" key="1">
    <source>
        <dbReference type="EMBL" id="ALO46587.1"/>
    </source>
</evidence>
<protein>
    <submittedName>
        <fullName evidence="1">Uncharacterized protein</fullName>
    </submittedName>
</protein>
<dbReference type="RefSeq" id="WP_156412706.1">
    <property type="nucleotide sequence ID" value="NZ_CP013189.1"/>
</dbReference>
<dbReference type="KEGG" id="pspi:PS2015_1943"/>